<dbReference type="AlphaFoldDB" id="A0A4R8V8H1"/>
<dbReference type="EMBL" id="SOFI01000003">
    <property type="protein sequence ID" value="TFB79441.1"/>
    <property type="molecule type" value="Genomic_DNA"/>
</dbReference>
<feature type="transmembrane region" description="Helical" evidence="2">
    <location>
        <begin position="263"/>
        <end position="282"/>
    </location>
</feature>
<keyword evidence="2" id="KW-0472">Membrane</keyword>
<name>A0A4R8V8H1_9MICO</name>
<feature type="domain" description="DUF4350" evidence="3">
    <location>
        <begin position="59"/>
        <end position="233"/>
    </location>
</feature>
<keyword evidence="2" id="KW-1133">Transmembrane helix</keyword>
<feature type="region of interest" description="Disordered" evidence="1">
    <location>
        <begin position="393"/>
        <end position="427"/>
    </location>
</feature>
<keyword evidence="5" id="KW-1185">Reference proteome</keyword>
<reference evidence="4 5" key="1">
    <citation type="submission" date="2019-03" db="EMBL/GenBank/DDBJ databases">
        <title>Genomics of glacier-inhabiting Cryobacterium strains.</title>
        <authorList>
            <person name="Liu Q."/>
            <person name="Xin Y.-H."/>
        </authorList>
    </citation>
    <scope>NUCLEOTIDE SEQUENCE [LARGE SCALE GENOMIC DNA]</scope>
    <source>
        <strain evidence="4 5">CGMCC 1.10440</strain>
    </source>
</reference>
<dbReference type="RefSeq" id="WP_104095312.1">
    <property type="nucleotide sequence ID" value="NZ_JACHBP010000001.1"/>
</dbReference>
<proteinExistence type="predicted"/>
<gene>
    <name evidence="4" type="ORF">E3N84_04865</name>
</gene>
<sequence length="427" mass="44607">MTLTMRSDLDTTVVTPTIRKAGRAVRFWIISGGTALIIAVIAIAITGIAGAAGRPLSPTDPHPTGSKAIAQVLRAQGVTVTSVDTVRSARDAAADPASTTIFLVDDDGYLGSSSLRELARLTDNLVVMTPDFDTLDTLAPEIALAGNVSGLLSADCGLRPVQQAGQVTGTGSGFRLIGTDADATQCLSSGNDIHSIIQLARDGKHVTVVGTRDAFTNQFVQDRGNAALALGLLGQTRNLVWMLPSIDEAAAEGYPSIAELTPGWVSTLMALLVIAVIAAGFWRGRRFGPLVVENLPVVVRASETMHGRARLYEKASARLHALDALRMGTIDRLGALCGLPTVASVDDVIRAVSRDTGRQVPDIASLLRDAEPGGERDFIALSDALLDLERATAAATRPSRAAAGGTMDSTTHAHQPPPTATNTKQGE</sequence>
<feature type="transmembrane region" description="Helical" evidence="2">
    <location>
        <begin position="27"/>
        <end position="52"/>
    </location>
</feature>
<keyword evidence="2" id="KW-0812">Transmembrane</keyword>
<accession>A0A4R8V8H1</accession>
<dbReference type="OrthoDB" id="5241668at2"/>
<dbReference type="InterPro" id="IPR025646">
    <property type="entry name" value="DUF4350"/>
</dbReference>
<dbReference type="Pfam" id="PF14258">
    <property type="entry name" value="DUF4350"/>
    <property type="match status" value="1"/>
</dbReference>
<evidence type="ECO:0000256" key="2">
    <source>
        <dbReference type="SAM" id="Phobius"/>
    </source>
</evidence>
<organism evidence="4 5">
    <name type="scientific">Terrimesophilobacter mesophilus</name>
    <dbReference type="NCBI Taxonomy" id="433647"/>
    <lineage>
        <taxon>Bacteria</taxon>
        <taxon>Bacillati</taxon>
        <taxon>Actinomycetota</taxon>
        <taxon>Actinomycetes</taxon>
        <taxon>Micrococcales</taxon>
        <taxon>Microbacteriaceae</taxon>
        <taxon>Terrimesophilobacter</taxon>
    </lineage>
</organism>
<evidence type="ECO:0000259" key="3">
    <source>
        <dbReference type="Pfam" id="PF14258"/>
    </source>
</evidence>
<comment type="caution">
    <text evidence="4">The sequence shown here is derived from an EMBL/GenBank/DDBJ whole genome shotgun (WGS) entry which is preliminary data.</text>
</comment>
<evidence type="ECO:0000256" key="1">
    <source>
        <dbReference type="SAM" id="MobiDB-lite"/>
    </source>
</evidence>
<protein>
    <submittedName>
        <fullName evidence="4">DUF4350 domain-containing protein</fullName>
    </submittedName>
</protein>
<evidence type="ECO:0000313" key="5">
    <source>
        <dbReference type="Proteomes" id="UP000298488"/>
    </source>
</evidence>
<dbReference type="Proteomes" id="UP000298488">
    <property type="component" value="Unassembled WGS sequence"/>
</dbReference>
<evidence type="ECO:0000313" key="4">
    <source>
        <dbReference type="EMBL" id="TFB79441.1"/>
    </source>
</evidence>